<dbReference type="EMBL" id="MT144191">
    <property type="protein sequence ID" value="QJA50368.1"/>
    <property type="molecule type" value="Genomic_DNA"/>
</dbReference>
<evidence type="ECO:0000313" key="3">
    <source>
        <dbReference type="EMBL" id="QJA86442.1"/>
    </source>
</evidence>
<dbReference type="EMBL" id="MT142634">
    <property type="protein sequence ID" value="QJA86442.1"/>
    <property type="molecule type" value="Genomic_DNA"/>
</dbReference>
<sequence>MSNNQLLTINVVKDKRFLIFVYQVVHILNNQVVNSVEYFICAGGLIELTATFQNDNVNVGIIIVMIRFNIGFGFRPFKEFINNMKVRREK</sequence>
<protein>
    <submittedName>
        <fullName evidence="1">Uncharacterized protein</fullName>
    </submittedName>
</protein>
<dbReference type="EMBL" id="MT141962">
    <property type="protein sequence ID" value="QJA72574.1"/>
    <property type="molecule type" value="Genomic_DNA"/>
</dbReference>
<name>A0A6H1ZS79_9ZZZZ</name>
<evidence type="ECO:0000313" key="2">
    <source>
        <dbReference type="EMBL" id="QJA72574.1"/>
    </source>
</evidence>
<gene>
    <name evidence="2" type="ORF">MM415A02719_0009</name>
    <name evidence="3" type="ORF">MM415B02082_0020</name>
    <name evidence="1" type="ORF">TM448A01721_0005</name>
</gene>
<reference evidence="1" key="1">
    <citation type="submission" date="2020-03" db="EMBL/GenBank/DDBJ databases">
        <title>The deep terrestrial virosphere.</title>
        <authorList>
            <person name="Holmfeldt K."/>
            <person name="Nilsson E."/>
            <person name="Simone D."/>
            <person name="Lopez-Fernandez M."/>
            <person name="Wu X."/>
            <person name="de Brujin I."/>
            <person name="Lundin D."/>
            <person name="Andersson A."/>
            <person name="Bertilsson S."/>
            <person name="Dopson M."/>
        </authorList>
    </citation>
    <scope>NUCLEOTIDE SEQUENCE</scope>
    <source>
        <strain evidence="2">MM415A02719</strain>
        <strain evidence="3">MM415B02082</strain>
        <strain evidence="1">TM448A01721</strain>
    </source>
</reference>
<accession>A0A6H1ZS79</accession>
<dbReference type="AlphaFoldDB" id="A0A6H1ZS79"/>
<evidence type="ECO:0000313" key="1">
    <source>
        <dbReference type="EMBL" id="QJA50368.1"/>
    </source>
</evidence>
<proteinExistence type="predicted"/>
<organism evidence="1">
    <name type="scientific">viral metagenome</name>
    <dbReference type="NCBI Taxonomy" id="1070528"/>
    <lineage>
        <taxon>unclassified sequences</taxon>
        <taxon>metagenomes</taxon>
        <taxon>organismal metagenomes</taxon>
    </lineage>
</organism>